<dbReference type="GO" id="GO:0008236">
    <property type="term" value="F:serine-type peptidase activity"/>
    <property type="evidence" value="ECO:0007669"/>
    <property type="project" value="InterPro"/>
</dbReference>
<evidence type="ECO:0000256" key="1">
    <source>
        <dbReference type="SAM" id="MobiDB-lite"/>
    </source>
</evidence>
<proteinExistence type="predicted"/>
<dbReference type="Pfam" id="PF23658">
    <property type="entry name" value="PDZ_CPAF_rel"/>
    <property type="match status" value="1"/>
</dbReference>
<feature type="transmembrane region" description="Helical" evidence="2">
    <location>
        <begin position="289"/>
        <end position="309"/>
    </location>
</feature>
<dbReference type="OrthoDB" id="27214at2759"/>
<evidence type="ECO:0000313" key="4">
    <source>
        <dbReference type="EMBL" id="KAJ4363398.1"/>
    </source>
</evidence>
<dbReference type="PANTHER" id="PTHR37049:SF5">
    <property type="entry name" value="TAIL SPECIFIC PROTEASE DOMAIN-CONTAINING PROTEIN"/>
    <property type="match status" value="1"/>
</dbReference>
<feature type="transmembrane region" description="Helical" evidence="2">
    <location>
        <begin position="49"/>
        <end position="70"/>
    </location>
</feature>
<dbReference type="PANTHER" id="PTHR37049">
    <property type="entry name" value="PEPTIDASE S41 FAMILY PROTEIN"/>
    <property type="match status" value="1"/>
</dbReference>
<gene>
    <name evidence="4" type="ORF">N0V83_009691</name>
</gene>
<keyword evidence="2" id="KW-0812">Transmembrane</keyword>
<evidence type="ECO:0000259" key="3">
    <source>
        <dbReference type="Pfam" id="PF23658"/>
    </source>
</evidence>
<sequence>MELPRILTINPSIEHFAIVQIIKKSLVNVGRYPEGLPKRRMHDVKLRKWVMVFVGLLFVDAFTKVFSPVLHHSLPFPTQLKRHEPRPLHRGFTPGPSAFASSRKIENEREGTPVEQIWALRRCQTLRCCCIRIIPSTDKMHSRILTAAAVVWCILLSGALSTPTPVVRPKAVRVRQESDEPQSTACGDIIDSVNEGYAYFYATDAYDCLTSVPFNSAVATRFVDYINTTVQFQSTLAYLKNPPSEYQQPAVDVLAGLQSIKNNVTTGVYKNQYQFEIDLQHLLYRTHDAHLYLTAGITAAFSFLAPFSITAASPDGKTLPKVYITNDIIKSRNESWTPSPIKTINDQDAVEYLTKVASLNSFGGLEAHADWNQLFAMPGLNIRGERSIWDGYINFFPGDEIKLVVENGTDYLDYWLALYNEPYATGPLTTGGDFYNYFVMGLLPDSFNATDGFYNAAYAVNDTSSDNDTTPAANSWREITYEAYPDPDVAQDGLALLEDGVVSGYFLKDVDAAVLSLPSFGQTGYSIGNFSSAVSYFISNVTEANLTRVVIDLQQNTGGTVELAFSTFKRFFPDVDPFAASRRRSHQLGNTLGEAYTSYFNDLEPDDSRYEDFVANEWVITPRLNAATGRNFSSWAEYYGPIQANGDSFSLNERYNLSSSVFDAAMFEGWIPWGYTPENPADGSRPFDVENMVLLTDGACASTCALLVEMFTQVGVKTIVAGGAPTTGPMQAVGGTRGAAVYSGDGLDQDLNQLSSLNVTDTVLATVPQLSDSAVNLRDQIRESGPIPLQFKYEAADCRIFYTLGNVYNMSRLWRDAVSAAFDDRTLCVEGSTGYGNSSKPAPPAPAEQSVTPDFDFGDPDSVLIGDDFDLSGGLQGDSHAARSNQITLCTSPCAINSRCRDVLLSSCKSQGVRNYFKRCVPITEGQTYCPADTTWEKETLHHLKGNAKSQKKGFFAGAAQQFWTGPCTPRTQSALYCADA</sequence>
<dbReference type="SUPFAM" id="SSF52096">
    <property type="entry name" value="ClpP/crotonase"/>
    <property type="match status" value="1"/>
</dbReference>
<feature type="domain" description="CPAF-like PDZ" evidence="3">
    <location>
        <begin position="303"/>
        <end position="422"/>
    </location>
</feature>
<reference evidence="4" key="1">
    <citation type="submission" date="2022-10" db="EMBL/GenBank/DDBJ databases">
        <title>Tapping the CABI collections for fungal endophytes: first genome assemblies for Collariella, Neodidymelliopsis, Ascochyta clinopodiicola, Didymella pomorum, Didymosphaeria variabile, Neocosmospora piperis and Neocucurbitaria cava.</title>
        <authorList>
            <person name="Hill R."/>
        </authorList>
    </citation>
    <scope>NUCLEOTIDE SEQUENCE</scope>
    <source>
        <strain evidence="4">IMI 356814</strain>
    </source>
</reference>
<keyword evidence="5" id="KW-1185">Reference proteome</keyword>
<name>A0A9W8Y1V1_9PLEO</name>
<dbReference type="InterPro" id="IPR056186">
    <property type="entry name" value="PDZ_CPAF-rel"/>
</dbReference>
<evidence type="ECO:0000256" key="2">
    <source>
        <dbReference type="SAM" id="Phobius"/>
    </source>
</evidence>
<dbReference type="EMBL" id="JAPEUY010000019">
    <property type="protein sequence ID" value="KAJ4363398.1"/>
    <property type="molecule type" value="Genomic_DNA"/>
</dbReference>
<feature type="region of interest" description="Disordered" evidence="1">
    <location>
        <begin position="833"/>
        <end position="853"/>
    </location>
</feature>
<comment type="caution">
    <text evidence="4">The sequence shown here is derived from an EMBL/GenBank/DDBJ whole genome shotgun (WGS) entry which is preliminary data.</text>
</comment>
<dbReference type="InterPro" id="IPR029045">
    <property type="entry name" value="ClpP/crotonase-like_dom_sf"/>
</dbReference>
<feature type="transmembrane region" description="Helical" evidence="2">
    <location>
        <begin position="144"/>
        <end position="167"/>
    </location>
</feature>
<dbReference type="Gene3D" id="3.90.226.10">
    <property type="entry name" value="2-enoyl-CoA Hydratase, Chain A, domain 1"/>
    <property type="match status" value="1"/>
</dbReference>
<organism evidence="4 5">
    <name type="scientific">Neocucurbitaria cava</name>
    <dbReference type="NCBI Taxonomy" id="798079"/>
    <lineage>
        <taxon>Eukaryota</taxon>
        <taxon>Fungi</taxon>
        <taxon>Dikarya</taxon>
        <taxon>Ascomycota</taxon>
        <taxon>Pezizomycotina</taxon>
        <taxon>Dothideomycetes</taxon>
        <taxon>Pleosporomycetidae</taxon>
        <taxon>Pleosporales</taxon>
        <taxon>Pleosporineae</taxon>
        <taxon>Cucurbitariaceae</taxon>
        <taxon>Neocucurbitaria</taxon>
    </lineage>
</organism>
<evidence type="ECO:0000313" key="5">
    <source>
        <dbReference type="Proteomes" id="UP001140560"/>
    </source>
</evidence>
<dbReference type="InterPro" id="IPR052766">
    <property type="entry name" value="S41A_metabolite_peptidase"/>
</dbReference>
<dbReference type="AlphaFoldDB" id="A0A9W8Y1V1"/>
<dbReference type="Proteomes" id="UP001140560">
    <property type="component" value="Unassembled WGS sequence"/>
</dbReference>
<keyword evidence="2" id="KW-0472">Membrane</keyword>
<keyword evidence="2" id="KW-1133">Transmembrane helix</keyword>
<dbReference type="GO" id="GO:0006508">
    <property type="term" value="P:proteolysis"/>
    <property type="evidence" value="ECO:0007669"/>
    <property type="project" value="InterPro"/>
</dbReference>
<protein>
    <recommendedName>
        <fullName evidence="3">CPAF-like PDZ domain-containing protein</fullName>
    </recommendedName>
</protein>
<accession>A0A9W8Y1V1</accession>